<dbReference type="InterPro" id="IPR001394">
    <property type="entry name" value="Peptidase_C19_UCH"/>
</dbReference>
<evidence type="ECO:0000256" key="2">
    <source>
        <dbReference type="ARBA" id="ARBA00012759"/>
    </source>
</evidence>
<evidence type="ECO:0000259" key="3">
    <source>
        <dbReference type="PROSITE" id="PS50235"/>
    </source>
</evidence>
<dbReference type="PANTHER" id="PTHR21646">
    <property type="entry name" value="UBIQUITIN CARBOXYL-TERMINAL HYDROLASE"/>
    <property type="match status" value="1"/>
</dbReference>
<evidence type="ECO:0000313" key="5">
    <source>
        <dbReference type="Proteomes" id="UP001627154"/>
    </source>
</evidence>
<dbReference type="InterPro" id="IPR018200">
    <property type="entry name" value="USP_CS"/>
</dbReference>
<dbReference type="GO" id="GO:0004843">
    <property type="term" value="F:cysteine-type deubiquitinase activity"/>
    <property type="evidence" value="ECO:0007669"/>
    <property type="project" value="UniProtKB-EC"/>
</dbReference>
<comment type="caution">
    <text evidence="4">The sequence shown here is derived from an EMBL/GenBank/DDBJ whole genome shotgun (WGS) entry which is preliminary data.</text>
</comment>
<sequence>MRACLQALKSNDQEISTLKNCFQQSLKAIDNAGNVSSYASREQQDCTEFFQSLLCHFKEVYGASDRQNRFLDELFTVTLKKSLLCSKCYHCTNNGISLEEDHNVMFLSMDNDHTQENINLTDLLFKIKNNEREQECSKCLKSTTHIINTCISKYPKFVLLALNRFSVNNNKICQPVYVPDCLDLNFLKFTDVSLSTNYKLRSFICHHGESIEEGHYTAFTKVHDNWHHADDNSVNKNINKRVRRNLPLFLSQTHVIRARDSWQVKSYRR</sequence>
<dbReference type="AlphaFoldDB" id="A0ABD2X2B4"/>
<organism evidence="4 5">
    <name type="scientific">Trichogramma kaykai</name>
    <dbReference type="NCBI Taxonomy" id="54128"/>
    <lineage>
        <taxon>Eukaryota</taxon>
        <taxon>Metazoa</taxon>
        <taxon>Ecdysozoa</taxon>
        <taxon>Arthropoda</taxon>
        <taxon>Hexapoda</taxon>
        <taxon>Insecta</taxon>
        <taxon>Pterygota</taxon>
        <taxon>Neoptera</taxon>
        <taxon>Endopterygota</taxon>
        <taxon>Hymenoptera</taxon>
        <taxon>Apocrita</taxon>
        <taxon>Proctotrupomorpha</taxon>
        <taxon>Chalcidoidea</taxon>
        <taxon>Trichogrammatidae</taxon>
        <taxon>Trichogramma</taxon>
    </lineage>
</organism>
<dbReference type="InterPro" id="IPR028889">
    <property type="entry name" value="USP"/>
</dbReference>
<feature type="domain" description="USP" evidence="3">
    <location>
        <begin position="1"/>
        <end position="255"/>
    </location>
</feature>
<accession>A0ABD2X2B4</accession>
<comment type="catalytic activity">
    <reaction evidence="1">
        <text>Thiol-dependent hydrolysis of ester, thioester, amide, peptide and isopeptide bonds formed by the C-terminal Gly of ubiquitin (a 76-residue protein attached to proteins as an intracellular targeting signal).</text>
        <dbReference type="EC" id="3.4.19.12"/>
    </reaction>
</comment>
<dbReference type="SUPFAM" id="SSF54001">
    <property type="entry name" value="Cysteine proteinases"/>
    <property type="match status" value="1"/>
</dbReference>
<name>A0ABD2X2B4_9HYME</name>
<dbReference type="PROSITE" id="PS50235">
    <property type="entry name" value="USP_3"/>
    <property type="match status" value="1"/>
</dbReference>
<proteinExistence type="predicted"/>
<dbReference type="Pfam" id="PF00443">
    <property type="entry name" value="UCH"/>
    <property type="match status" value="1"/>
</dbReference>
<dbReference type="PROSITE" id="PS00973">
    <property type="entry name" value="USP_2"/>
    <property type="match status" value="1"/>
</dbReference>
<dbReference type="EMBL" id="JBJJXI010000059">
    <property type="protein sequence ID" value="KAL3398997.1"/>
    <property type="molecule type" value="Genomic_DNA"/>
</dbReference>
<evidence type="ECO:0000256" key="1">
    <source>
        <dbReference type="ARBA" id="ARBA00000707"/>
    </source>
</evidence>
<gene>
    <name evidence="4" type="ORF">TKK_008081</name>
</gene>
<dbReference type="InterPro" id="IPR038765">
    <property type="entry name" value="Papain-like_cys_pep_sf"/>
</dbReference>
<dbReference type="Proteomes" id="UP001627154">
    <property type="component" value="Unassembled WGS sequence"/>
</dbReference>
<keyword evidence="5" id="KW-1185">Reference proteome</keyword>
<dbReference type="CDD" id="cd02257">
    <property type="entry name" value="Peptidase_C19"/>
    <property type="match status" value="1"/>
</dbReference>
<dbReference type="EC" id="3.4.19.12" evidence="2"/>
<evidence type="ECO:0000313" key="4">
    <source>
        <dbReference type="EMBL" id="KAL3398997.1"/>
    </source>
</evidence>
<dbReference type="Gene3D" id="3.90.70.10">
    <property type="entry name" value="Cysteine proteinases"/>
    <property type="match status" value="1"/>
</dbReference>
<protein>
    <recommendedName>
        <fullName evidence="2">ubiquitinyl hydrolase 1</fullName>
        <ecNumber evidence="2">3.4.19.12</ecNumber>
    </recommendedName>
</protein>
<dbReference type="InterPro" id="IPR050185">
    <property type="entry name" value="Ub_carboxyl-term_hydrolase"/>
</dbReference>
<reference evidence="4 5" key="1">
    <citation type="journal article" date="2024" name="bioRxiv">
        <title>A reference genome for Trichogramma kaykai: A tiny desert-dwelling parasitoid wasp with competing sex-ratio distorters.</title>
        <authorList>
            <person name="Culotta J."/>
            <person name="Lindsey A.R."/>
        </authorList>
    </citation>
    <scope>NUCLEOTIDE SEQUENCE [LARGE SCALE GENOMIC DNA]</scope>
    <source>
        <strain evidence="4 5">KSX58</strain>
    </source>
</reference>